<dbReference type="GO" id="GO:0015627">
    <property type="term" value="C:type II protein secretion system complex"/>
    <property type="evidence" value="ECO:0007669"/>
    <property type="project" value="TreeGrafter"/>
</dbReference>
<reference evidence="4 5" key="1">
    <citation type="journal article" date="2018" name="Aquat. Microb. Ecol.">
        <title>Gammaproteobacterial methanotrophs dominate.</title>
        <authorList>
            <person name="Rissanen A.J."/>
            <person name="Saarenheimo J."/>
            <person name="Tiirola M."/>
            <person name="Peura S."/>
            <person name="Aalto S.L."/>
            <person name="Karvinen A."/>
            <person name="Nykanen H."/>
        </authorList>
    </citation>
    <scope>NUCLEOTIDE SEQUENCE [LARGE SCALE GENOMIC DNA]</scope>
    <source>
        <strain evidence="4">AMbin10</strain>
    </source>
</reference>
<dbReference type="Pfam" id="PF12836">
    <property type="entry name" value="HHH_3"/>
    <property type="match status" value="1"/>
</dbReference>
<accession>A0A2W4R3C6</accession>
<dbReference type="Gene3D" id="1.10.150.280">
    <property type="entry name" value="AF1531-like domain"/>
    <property type="match status" value="1"/>
</dbReference>
<dbReference type="EMBL" id="QJPH01000417">
    <property type="protein sequence ID" value="PZN74628.1"/>
    <property type="molecule type" value="Genomic_DNA"/>
</dbReference>
<dbReference type="GO" id="GO:0003677">
    <property type="term" value="F:DNA binding"/>
    <property type="evidence" value="ECO:0007669"/>
    <property type="project" value="InterPro"/>
</dbReference>
<name>A0A2W4R3C6_9GAMM</name>
<dbReference type="AlphaFoldDB" id="A0A2W4R3C6"/>
<feature type="domain" description="Helix-hairpin-helix DNA-binding motif class 1" evidence="3">
    <location>
        <begin position="62"/>
        <end position="81"/>
    </location>
</feature>
<evidence type="ECO:0000259" key="3">
    <source>
        <dbReference type="SMART" id="SM00278"/>
    </source>
</evidence>
<dbReference type="InterPro" id="IPR051675">
    <property type="entry name" value="Endo/Exo/Phosphatase_dom_1"/>
</dbReference>
<gene>
    <name evidence="4" type="ORF">DM484_20815</name>
</gene>
<feature type="signal peptide" evidence="2">
    <location>
        <begin position="1"/>
        <end position="22"/>
    </location>
</feature>
<dbReference type="GO" id="GO:0006281">
    <property type="term" value="P:DNA repair"/>
    <property type="evidence" value="ECO:0007669"/>
    <property type="project" value="InterPro"/>
</dbReference>
<evidence type="ECO:0000313" key="4">
    <source>
        <dbReference type="EMBL" id="PZN74628.1"/>
    </source>
</evidence>
<evidence type="ECO:0000256" key="2">
    <source>
        <dbReference type="SAM" id="SignalP"/>
    </source>
</evidence>
<evidence type="ECO:0000313" key="5">
    <source>
        <dbReference type="Proteomes" id="UP000249396"/>
    </source>
</evidence>
<dbReference type="PANTHER" id="PTHR21180:SF32">
    <property type="entry name" value="ENDONUCLEASE_EXONUCLEASE_PHOSPHATASE FAMILY DOMAIN-CONTAINING PROTEIN 1"/>
    <property type="match status" value="1"/>
</dbReference>
<dbReference type="NCBIfam" id="TIGR00426">
    <property type="entry name" value="competence protein ComEA helix-hairpin-helix repeat region"/>
    <property type="match status" value="1"/>
</dbReference>
<feature type="chain" id="PRO_5016126392" description="Helix-hairpin-helix DNA-binding motif class 1 domain-containing protein" evidence="2">
    <location>
        <begin position="23"/>
        <end position="133"/>
    </location>
</feature>
<proteinExistence type="predicted"/>
<dbReference type="SUPFAM" id="SSF47781">
    <property type="entry name" value="RuvA domain 2-like"/>
    <property type="match status" value="1"/>
</dbReference>
<keyword evidence="2" id="KW-0732">Signal</keyword>
<dbReference type="InterPro" id="IPR010994">
    <property type="entry name" value="RuvA_2-like"/>
</dbReference>
<dbReference type="PANTHER" id="PTHR21180">
    <property type="entry name" value="ENDONUCLEASE/EXONUCLEASE/PHOSPHATASE FAMILY DOMAIN-CONTAINING PROTEIN 1"/>
    <property type="match status" value="1"/>
</dbReference>
<feature type="compositionally biased region" description="Low complexity" evidence="1">
    <location>
        <begin position="108"/>
        <end position="124"/>
    </location>
</feature>
<feature type="region of interest" description="Disordered" evidence="1">
    <location>
        <begin position="99"/>
        <end position="133"/>
    </location>
</feature>
<dbReference type="Proteomes" id="UP000249396">
    <property type="component" value="Unassembled WGS sequence"/>
</dbReference>
<dbReference type="InterPro" id="IPR004509">
    <property type="entry name" value="Competence_ComEA_HhH"/>
</dbReference>
<dbReference type="InterPro" id="IPR003583">
    <property type="entry name" value="Hlx-hairpin-Hlx_DNA-bd_motif"/>
</dbReference>
<dbReference type="SMART" id="SM00278">
    <property type="entry name" value="HhH1"/>
    <property type="match status" value="2"/>
</dbReference>
<sequence>MKKIIIALFAMFLMTFAGFAAAVVDLNSATAAELDALKGVGAAKAKAIIDYRDKNGPFKSVDELAKVKGFGAKTVDKLRPELTVGGAAAPAVAPVAKPTAPAVPPMAKPTAPAPAAAAPKTVAPAPAPVPLKK</sequence>
<feature type="domain" description="Helix-hairpin-helix DNA-binding motif class 1" evidence="3">
    <location>
        <begin position="32"/>
        <end position="51"/>
    </location>
</feature>
<comment type="caution">
    <text evidence="4">The sequence shown here is derived from an EMBL/GenBank/DDBJ whole genome shotgun (WGS) entry which is preliminary data.</text>
</comment>
<protein>
    <recommendedName>
        <fullName evidence="3">Helix-hairpin-helix DNA-binding motif class 1 domain-containing protein</fullName>
    </recommendedName>
</protein>
<dbReference type="GO" id="GO:0015628">
    <property type="term" value="P:protein secretion by the type II secretion system"/>
    <property type="evidence" value="ECO:0007669"/>
    <property type="project" value="TreeGrafter"/>
</dbReference>
<organism evidence="4 5">
    <name type="scientific">Candidatus Methylumidiphilus alinenensis</name>
    <dbReference type="NCBI Taxonomy" id="2202197"/>
    <lineage>
        <taxon>Bacteria</taxon>
        <taxon>Pseudomonadati</taxon>
        <taxon>Pseudomonadota</taxon>
        <taxon>Gammaproteobacteria</taxon>
        <taxon>Methylococcales</taxon>
        <taxon>Candidatus Methylumidiphilus</taxon>
    </lineage>
</organism>
<evidence type="ECO:0000256" key="1">
    <source>
        <dbReference type="SAM" id="MobiDB-lite"/>
    </source>
</evidence>